<evidence type="ECO:0000256" key="8">
    <source>
        <dbReference type="ARBA" id="ARBA00023235"/>
    </source>
</evidence>
<dbReference type="UniPathway" id="UPA00214"/>
<comment type="cofactor">
    <cofactor evidence="2 10">
        <name>NAD(+)</name>
        <dbReference type="ChEBI" id="CHEBI:57540"/>
    </cofactor>
</comment>
<dbReference type="CDD" id="cd05247">
    <property type="entry name" value="UDP_G4E_1_SDR_e"/>
    <property type="match status" value="1"/>
</dbReference>
<dbReference type="AlphaFoldDB" id="A0A7W9CIX7"/>
<organism evidence="12 13">
    <name type="scientific">Brevundimonas variabilis</name>
    <dbReference type="NCBI Taxonomy" id="74312"/>
    <lineage>
        <taxon>Bacteria</taxon>
        <taxon>Pseudomonadati</taxon>
        <taxon>Pseudomonadota</taxon>
        <taxon>Alphaproteobacteria</taxon>
        <taxon>Caulobacterales</taxon>
        <taxon>Caulobacteraceae</taxon>
        <taxon>Brevundimonas</taxon>
    </lineage>
</organism>
<evidence type="ECO:0000256" key="6">
    <source>
        <dbReference type="ARBA" id="ARBA00018569"/>
    </source>
</evidence>
<keyword evidence="8 10" id="KW-0413">Isomerase</keyword>
<dbReference type="PANTHER" id="PTHR43725:SF53">
    <property type="entry name" value="UDP-ARABINOSE 4-EPIMERASE 1"/>
    <property type="match status" value="1"/>
</dbReference>
<dbReference type="EC" id="5.1.3.2" evidence="5 10"/>
<dbReference type="InterPro" id="IPR001509">
    <property type="entry name" value="Epimerase_deHydtase"/>
</dbReference>
<dbReference type="NCBIfam" id="TIGR01179">
    <property type="entry name" value="galE"/>
    <property type="match status" value="1"/>
</dbReference>
<proteinExistence type="inferred from homology"/>
<dbReference type="EMBL" id="JACHOR010000003">
    <property type="protein sequence ID" value="MBB5746331.1"/>
    <property type="molecule type" value="Genomic_DNA"/>
</dbReference>
<dbReference type="GO" id="GO:0003978">
    <property type="term" value="F:UDP-glucose 4-epimerase activity"/>
    <property type="evidence" value="ECO:0007669"/>
    <property type="project" value="UniProtKB-UniRule"/>
</dbReference>
<gene>
    <name evidence="12" type="ORF">GGR13_001935</name>
</gene>
<evidence type="ECO:0000256" key="4">
    <source>
        <dbReference type="ARBA" id="ARBA00007637"/>
    </source>
</evidence>
<reference evidence="12 13" key="1">
    <citation type="submission" date="2020-08" db="EMBL/GenBank/DDBJ databases">
        <title>Genomic Encyclopedia of Type Strains, Phase IV (KMG-IV): sequencing the most valuable type-strain genomes for metagenomic binning, comparative biology and taxonomic classification.</title>
        <authorList>
            <person name="Goeker M."/>
        </authorList>
    </citation>
    <scope>NUCLEOTIDE SEQUENCE [LARGE SCALE GENOMIC DNA]</scope>
    <source>
        <strain evidence="12 13">DSM 4737</strain>
    </source>
</reference>
<dbReference type="GO" id="GO:0033499">
    <property type="term" value="P:galactose catabolic process via UDP-galactose, Leloir pathway"/>
    <property type="evidence" value="ECO:0007669"/>
    <property type="project" value="TreeGrafter"/>
</dbReference>
<evidence type="ECO:0000256" key="5">
    <source>
        <dbReference type="ARBA" id="ARBA00013189"/>
    </source>
</evidence>
<sequence>MQTDGRAILVAGGAGYIGSHVCKALSERGYLPVTLDDFSTGQRTAVRYGPLIEGDIASAEAVARAVEDYAIDGVMHFAAKSLVGASVRDPLHYYSENVSKGISFLQHLQRHGVRRFLFSSTAAVYGDPGSQPRLTEASPTVPINPYGATKLAFESALRWTGEVSDTRYAILRYFNAAGADASADIGEAHEPETHLVPLAIGAALGTRPPLQVYGTDYNTPDGSALRDYIHVTDLAAAHIVVFERMSSGIQGQLFNAGGGRGHSVLEVIKAVEAELGSAVPHAFAPRRPGDPPILVADISKLRGTGWSPTLSDLGSIVRTAAAWHRREQSDQHFESTITV</sequence>
<dbReference type="Gene3D" id="3.90.25.10">
    <property type="entry name" value="UDP-galactose 4-epimerase, domain 1"/>
    <property type="match status" value="1"/>
</dbReference>
<dbReference type="PANTHER" id="PTHR43725">
    <property type="entry name" value="UDP-GLUCOSE 4-EPIMERASE"/>
    <property type="match status" value="1"/>
</dbReference>
<evidence type="ECO:0000259" key="11">
    <source>
        <dbReference type="Pfam" id="PF01370"/>
    </source>
</evidence>
<comment type="catalytic activity">
    <reaction evidence="1 10">
        <text>UDP-alpha-D-glucose = UDP-alpha-D-galactose</text>
        <dbReference type="Rhea" id="RHEA:22168"/>
        <dbReference type="ChEBI" id="CHEBI:58885"/>
        <dbReference type="ChEBI" id="CHEBI:66914"/>
        <dbReference type="EC" id="5.1.3.2"/>
    </reaction>
</comment>
<evidence type="ECO:0000256" key="10">
    <source>
        <dbReference type="RuleBase" id="RU366046"/>
    </source>
</evidence>
<dbReference type="RefSeq" id="WP_183213311.1">
    <property type="nucleotide sequence ID" value="NZ_JACHOR010000003.1"/>
</dbReference>
<evidence type="ECO:0000256" key="2">
    <source>
        <dbReference type="ARBA" id="ARBA00001911"/>
    </source>
</evidence>
<keyword evidence="13" id="KW-1185">Reference proteome</keyword>
<dbReference type="InterPro" id="IPR005886">
    <property type="entry name" value="UDP_G4E"/>
</dbReference>
<evidence type="ECO:0000256" key="1">
    <source>
        <dbReference type="ARBA" id="ARBA00000083"/>
    </source>
</evidence>
<comment type="subunit">
    <text evidence="10">Homodimer.</text>
</comment>
<name>A0A7W9CIX7_9CAUL</name>
<evidence type="ECO:0000256" key="7">
    <source>
        <dbReference type="ARBA" id="ARBA00023027"/>
    </source>
</evidence>
<comment type="caution">
    <text evidence="12">The sequence shown here is derived from an EMBL/GenBank/DDBJ whole genome shotgun (WGS) entry which is preliminary data.</text>
</comment>
<dbReference type="Gene3D" id="3.40.50.720">
    <property type="entry name" value="NAD(P)-binding Rossmann-like Domain"/>
    <property type="match status" value="1"/>
</dbReference>
<dbReference type="SUPFAM" id="SSF51735">
    <property type="entry name" value="NAD(P)-binding Rossmann-fold domains"/>
    <property type="match status" value="1"/>
</dbReference>
<protein>
    <recommendedName>
        <fullName evidence="6 10">UDP-glucose 4-epimerase</fullName>
        <ecNumber evidence="5 10">5.1.3.2</ecNumber>
    </recommendedName>
</protein>
<evidence type="ECO:0000256" key="3">
    <source>
        <dbReference type="ARBA" id="ARBA00004947"/>
    </source>
</evidence>
<dbReference type="Pfam" id="PF01370">
    <property type="entry name" value="Epimerase"/>
    <property type="match status" value="1"/>
</dbReference>
<evidence type="ECO:0000313" key="13">
    <source>
        <dbReference type="Proteomes" id="UP000545037"/>
    </source>
</evidence>
<evidence type="ECO:0000256" key="9">
    <source>
        <dbReference type="ARBA" id="ARBA00023277"/>
    </source>
</evidence>
<evidence type="ECO:0000313" key="12">
    <source>
        <dbReference type="EMBL" id="MBB5746331.1"/>
    </source>
</evidence>
<comment type="pathway">
    <text evidence="3 10">Carbohydrate metabolism; galactose metabolism.</text>
</comment>
<dbReference type="InterPro" id="IPR036291">
    <property type="entry name" value="NAD(P)-bd_dom_sf"/>
</dbReference>
<comment type="similarity">
    <text evidence="4 10">Belongs to the NAD(P)-dependent epimerase/dehydratase family.</text>
</comment>
<keyword evidence="7 10" id="KW-0520">NAD</keyword>
<feature type="domain" description="NAD-dependent epimerase/dehydratase" evidence="11">
    <location>
        <begin position="8"/>
        <end position="257"/>
    </location>
</feature>
<keyword evidence="9 10" id="KW-0119">Carbohydrate metabolism</keyword>
<accession>A0A7W9CIX7</accession>
<dbReference type="Proteomes" id="UP000545037">
    <property type="component" value="Unassembled WGS sequence"/>
</dbReference>